<sequence>MKYGITFGISALLLSTFSSQTLAHFPLMSCHIAQQKVLCEAGYSDGSTAVDYDVIMYDYDDNLIAKVATDKRSIAEFVLPKNDFYLVFDAGHESPVEVDVVEIEIKP</sequence>
<dbReference type="RefSeq" id="WP_039979682.1">
    <property type="nucleotide sequence ID" value="NZ_BAOJ01000019.1"/>
</dbReference>
<evidence type="ECO:0000313" key="2">
    <source>
        <dbReference type="EMBL" id="GEM75259.1"/>
    </source>
</evidence>
<feature type="chain" id="PRO_5022022423" evidence="1">
    <location>
        <begin position="24"/>
        <end position="107"/>
    </location>
</feature>
<name>A0A511QDA3_9VIBR</name>
<reference evidence="2 3" key="1">
    <citation type="submission" date="2019-07" db="EMBL/GenBank/DDBJ databases">
        <title>Whole genome shotgun sequence of Vibrio sagamiensis NBRC 104589.</title>
        <authorList>
            <person name="Hosoyama A."/>
            <person name="Uohara A."/>
            <person name="Ohji S."/>
            <person name="Ichikawa N."/>
        </authorList>
    </citation>
    <scope>NUCLEOTIDE SEQUENCE [LARGE SCALE GENOMIC DNA]</scope>
    <source>
        <strain evidence="2 3">NBRC 104589</strain>
    </source>
</reference>
<comment type="caution">
    <text evidence="2">The sequence shown here is derived from an EMBL/GenBank/DDBJ whole genome shotgun (WGS) entry which is preliminary data.</text>
</comment>
<organism evidence="2 3">
    <name type="scientific">Vibrio sagamiensis NBRC 104589</name>
    <dbReference type="NCBI Taxonomy" id="1219064"/>
    <lineage>
        <taxon>Bacteria</taxon>
        <taxon>Pseudomonadati</taxon>
        <taxon>Pseudomonadota</taxon>
        <taxon>Gammaproteobacteria</taxon>
        <taxon>Vibrionales</taxon>
        <taxon>Vibrionaceae</taxon>
        <taxon>Vibrio</taxon>
    </lineage>
</organism>
<dbReference type="Proteomes" id="UP000321922">
    <property type="component" value="Unassembled WGS sequence"/>
</dbReference>
<keyword evidence="3" id="KW-1185">Reference proteome</keyword>
<dbReference type="OrthoDB" id="363007at2"/>
<dbReference type="EMBL" id="BJXJ01000010">
    <property type="protein sequence ID" value="GEM75259.1"/>
    <property type="molecule type" value="Genomic_DNA"/>
</dbReference>
<proteinExistence type="predicted"/>
<accession>A0A511QDA3</accession>
<feature type="signal peptide" evidence="1">
    <location>
        <begin position="1"/>
        <end position="23"/>
    </location>
</feature>
<gene>
    <name evidence="2" type="ORF">VSA01S_13710</name>
</gene>
<dbReference type="AlphaFoldDB" id="A0A511QDA3"/>
<keyword evidence="1" id="KW-0732">Signal</keyword>
<protein>
    <submittedName>
        <fullName evidence="2">Uncharacterized protein</fullName>
    </submittedName>
</protein>
<evidence type="ECO:0000256" key="1">
    <source>
        <dbReference type="SAM" id="SignalP"/>
    </source>
</evidence>
<evidence type="ECO:0000313" key="3">
    <source>
        <dbReference type="Proteomes" id="UP000321922"/>
    </source>
</evidence>